<evidence type="ECO:0000259" key="2">
    <source>
        <dbReference type="Pfam" id="PF13492"/>
    </source>
</evidence>
<comment type="caution">
    <text evidence="3">The sequence shown here is derived from an EMBL/GenBank/DDBJ whole genome shotgun (WGS) entry which is preliminary data.</text>
</comment>
<dbReference type="Gene3D" id="3.30.450.40">
    <property type="match status" value="1"/>
</dbReference>
<reference evidence="3 4" key="1">
    <citation type="submission" date="2022-07" db="EMBL/GenBank/DDBJ databases">
        <title>Genomic and pangenome structural analysis of the polyextremophile Exiguobacterium.</title>
        <authorList>
            <person name="Shen L."/>
        </authorList>
    </citation>
    <scope>NUCLEOTIDE SEQUENCE [LARGE SCALE GENOMIC DNA]</scope>
    <source>
        <strain evidence="3 4">12_1</strain>
    </source>
</reference>
<evidence type="ECO:0000256" key="1">
    <source>
        <dbReference type="SAM" id="Phobius"/>
    </source>
</evidence>
<accession>A0ABT2L2T6</accession>
<dbReference type="SUPFAM" id="SSF55781">
    <property type="entry name" value="GAF domain-like"/>
    <property type="match status" value="1"/>
</dbReference>
<dbReference type="Proteomes" id="UP001206821">
    <property type="component" value="Unassembled WGS sequence"/>
</dbReference>
<sequence>MFAVLIGIDLVFSLGSIQNDLNLFYVAAILFALRYGTIFGLISFALLLVYKVVYTGFVGGDIFLLFYDTNSLLTLFYYFALTVIVGLFSTSFRERYEISQFRNEELKDENTYLKETVDLLNTSQTTLRQKLLQSEYSLNQLYELAVSLDLPHPELIRSETIRLLKKYFLASDVAIYHVDRSQKSMRLLIRQAEKKEFPQTIFLDEASGMFKRFFQVQETTLRQLDDEDSDPMLLAPITIDGQTREVVVIKRLPLRKLTTDDLHVLNILFSWIGTRIENAQTLIRKEQHALLYPGTSFYKKDAFTELVALQEQKKLHHGQPYIVLEYALGYEPVSLESIEAIVHSYLREIDVVGYDKDDNKLMLLLPGTSEEHRQRIYDRIEGILIQKGV</sequence>
<evidence type="ECO:0000313" key="4">
    <source>
        <dbReference type="Proteomes" id="UP001206821"/>
    </source>
</evidence>
<keyword evidence="1" id="KW-1133">Transmembrane helix</keyword>
<feature type="domain" description="GAF" evidence="2">
    <location>
        <begin position="154"/>
        <end position="278"/>
    </location>
</feature>
<dbReference type="EMBL" id="JANIEK010000060">
    <property type="protein sequence ID" value="MCT4796320.1"/>
    <property type="molecule type" value="Genomic_DNA"/>
</dbReference>
<dbReference type="RefSeq" id="WP_034807779.1">
    <property type="nucleotide sequence ID" value="NZ_JANIEK010000060.1"/>
</dbReference>
<dbReference type="InterPro" id="IPR003018">
    <property type="entry name" value="GAF"/>
</dbReference>
<organism evidence="3 4">
    <name type="scientific">Exiguobacterium alkaliphilum</name>
    <dbReference type="NCBI Taxonomy" id="1428684"/>
    <lineage>
        <taxon>Bacteria</taxon>
        <taxon>Bacillati</taxon>
        <taxon>Bacillota</taxon>
        <taxon>Bacilli</taxon>
        <taxon>Bacillales</taxon>
        <taxon>Bacillales Family XII. Incertae Sedis</taxon>
        <taxon>Exiguobacterium</taxon>
    </lineage>
</organism>
<proteinExistence type="predicted"/>
<name>A0ABT2L2T6_9BACL</name>
<dbReference type="Pfam" id="PF13492">
    <property type="entry name" value="GAF_3"/>
    <property type="match status" value="1"/>
</dbReference>
<feature type="transmembrane region" description="Helical" evidence="1">
    <location>
        <begin position="73"/>
        <end position="92"/>
    </location>
</feature>
<keyword evidence="4" id="KW-1185">Reference proteome</keyword>
<gene>
    <name evidence="3" type="ORF">NQG31_12260</name>
</gene>
<keyword evidence="1" id="KW-0472">Membrane</keyword>
<evidence type="ECO:0000313" key="3">
    <source>
        <dbReference type="EMBL" id="MCT4796320.1"/>
    </source>
</evidence>
<protein>
    <submittedName>
        <fullName evidence="3">GAF domain-containing protein</fullName>
    </submittedName>
</protein>
<keyword evidence="1" id="KW-0812">Transmembrane</keyword>
<dbReference type="InterPro" id="IPR029016">
    <property type="entry name" value="GAF-like_dom_sf"/>
</dbReference>